<dbReference type="EMBL" id="VWOX01000032">
    <property type="protein sequence ID" value="KAA5538510.1"/>
    <property type="molecule type" value="Genomic_DNA"/>
</dbReference>
<dbReference type="Proteomes" id="UP000324479">
    <property type="component" value="Unassembled WGS sequence"/>
</dbReference>
<evidence type="ECO:0000313" key="2">
    <source>
        <dbReference type="Proteomes" id="UP000324479"/>
    </source>
</evidence>
<reference evidence="1 2" key="1">
    <citation type="submission" date="2019-08" db="EMBL/GenBank/DDBJ databases">
        <authorList>
            <person name="Dhanesh K."/>
            <person name="Kumar G."/>
            <person name="Sasikala C."/>
            <person name="Venkata Ramana C."/>
        </authorList>
    </citation>
    <scope>NUCLEOTIDE SEQUENCE [LARGE SCALE GENOMIC DNA]</scope>
    <source>
        <strain evidence="1 2">JC645</strain>
    </source>
</reference>
<dbReference type="AlphaFoldDB" id="A0A5M6CVV6"/>
<organism evidence="1 2">
    <name type="scientific">Roseiconus nitratireducens</name>
    <dbReference type="NCBI Taxonomy" id="2605748"/>
    <lineage>
        <taxon>Bacteria</taxon>
        <taxon>Pseudomonadati</taxon>
        <taxon>Planctomycetota</taxon>
        <taxon>Planctomycetia</taxon>
        <taxon>Pirellulales</taxon>
        <taxon>Pirellulaceae</taxon>
        <taxon>Roseiconus</taxon>
    </lineage>
</organism>
<evidence type="ECO:0000313" key="1">
    <source>
        <dbReference type="EMBL" id="KAA5538510.1"/>
    </source>
</evidence>
<dbReference type="RefSeq" id="WP_150079855.1">
    <property type="nucleotide sequence ID" value="NZ_VWOX01000032.1"/>
</dbReference>
<keyword evidence="2" id="KW-1185">Reference proteome</keyword>
<name>A0A5M6CVV6_9BACT</name>
<proteinExistence type="predicted"/>
<comment type="caution">
    <text evidence="1">The sequence shown here is derived from an EMBL/GenBank/DDBJ whole genome shotgun (WGS) entry which is preliminary data.</text>
</comment>
<gene>
    <name evidence="1" type="ORF">FYK55_27610</name>
</gene>
<accession>A0A5M6CVV6</accession>
<sequence length="138" mass="15023">MLVVAAISAVAISVSLPFVPEIEVSSFELVPQKESLAGLPGQQFRLELRNASSSNCWVPENALPIVVSSGGPISSDPIMLHLGFFREECTQLAPGERVRYDVVFPDGCDQVRLGVFVRDWRGRTGSQHFGSVLLPRGE</sequence>
<protein>
    <submittedName>
        <fullName evidence="1">Uncharacterized protein</fullName>
    </submittedName>
</protein>